<feature type="transmembrane region" description="Helical" evidence="6">
    <location>
        <begin position="74"/>
        <end position="96"/>
    </location>
</feature>
<name>A0A9X4ALL8_9BACI</name>
<dbReference type="CDD" id="cd16917">
    <property type="entry name" value="HATPase_UhpB-NarQ-NarX-like"/>
    <property type="match status" value="1"/>
</dbReference>
<keyword evidence="6" id="KW-0812">Transmembrane</keyword>
<dbReference type="GO" id="GO:0000155">
    <property type="term" value="F:phosphorelay sensor kinase activity"/>
    <property type="evidence" value="ECO:0007669"/>
    <property type="project" value="InterPro"/>
</dbReference>
<dbReference type="InterPro" id="IPR036890">
    <property type="entry name" value="HATPase_C_sf"/>
</dbReference>
<feature type="transmembrane region" description="Helical" evidence="6">
    <location>
        <begin position="103"/>
        <end position="125"/>
    </location>
</feature>
<feature type="transmembrane region" description="Helical" evidence="6">
    <location>
        <begin position="15"/>
        <end position="32"/>
    </location>
</feature>
<evidence type="ECO:0000313" key="11">
    <source>
        <dbReference type="Proteomes" id="UP001145072"/>
    </source>
</evidence>
<organism evidence="10 11">
    <name type="scientific">Aquibacillus koreensis</name>
    <dbReference type="NCBI Taxonomy" id="279446"/>
    <lineage>
        <taxon>Bacteria</taxon>
        <taxon>Bacillati</taxon>
        <taxon>Bacillota</taxon>
        <taxon>Bacilli</taxon>
        <taxon>Bacillales</taxon>
        <taxon>Bacillaceae</taxon>
        <taxon>Aquibacillus</taxon>
    </lineage>
</organism>
<evidence type="ECO:0000256" key="5">
    <source>
        <dbReference type="ARBA" id="ARBA00023012"/>
    </source>
</evidence>
<keyword evidence="6" id="KW-0472">Membrane</keyword>
<dbReference type="InterPro" id="IPR011712">
    <property type="entry name" value="Sig_transdc_His_kin_sub3_dim/P"/>
</dbReference>
<accession>A0A9X4ALL8</accession>
<keyword evidence="4 10" id="KW-0418">Kinase</keyword>
<dbReference type="PANTHER" id="PTHR24421">
    <property type="entry name" value="NITRATE/NITRITE SENSOR PROTEIN NARX-RELATED"/>
    <property type="match status" value="1"/>
</dbReference>
<evidence type="ECO:0000256" key="2">
    <source>
        <dbReference type="ARBA" id="ARBA00012438"/>
    </source>
</evidence>
<dbReference type="InterPro" id="IPR003594">
    <property type="entry name" value="HATPase_dom"/>
</dbReference>
<evidence type="ECO:0000256" key="6">
    <source>
        <dbReference type="SAM" id="Phobius"/>
    </source>
</evidence>
<dbReference type="InterPro" id="IPR050482">
    <property type="entry name" value="Sensor_HK_TwoCompSys"/>
</dbReference>
<dbReference type="Pfam" id="PF07730">
    <property type="entry name" value="HisKA_3"/>
    <property type="match status" value="1"/>
</dbReference>
<feature type="transmembrane region" description="Helical" evidence="6">
    <location>
        <begin position="131"/>
        <end position="150"/>
    </location>
</feature>
<dbReference type="Proteomes" id="UP001145072">
    <property type="component" value="Unassembled WGS sequence"/>
</dbReference>
<feature type="transmembrane region" description="Helical" evidence="6">
    <location>
        <begin position="37"/>
        <end position="54"/>
    </location>
</feature>
<gene>
    <name evidence="10" type="ORF">NC661_19665</name>
</gene>
<sequence length="374" mass="42671">MMQNWFHLFPKNTGVSPYLWLVFCIMPFYFIVRSSSTVEVIIGIILTLLFFASYRLSFLSKGWPLYFWVSTDMVISLTMTWLFGYIYFSLFLAMFIGHIQRKAGFITLYVILLVSTIASVIIGFFMETDMFLTQMPFIIICVIGVILLPFNMYNQIKQDKLEEQLEDANEQISKLMVMEERQRIARDLHDTLGQKLSLIGLKSDLAGKLVTVDPDTAKNELTDIRQTARTALKEVREMVSNMRGTNLKEEIVHVKQILDAAQIEVSIDGDLKLIQTPSFVENVLSMCLKEAVTNVVKHSKATVCHITICQSPDELLIRVQDDGIGMRYPISEAEGHGLSGMRERLEFVNGSLDFKIEQGTTLNIRVPNVIQQIE</sequence>
<dbReference type="InterPro" id="IPR056374">
    <property type="entry name" value="DesK/YvfT_N"/>
</dbReference>
<reference evidence="10" key="1">
    <citation type="submission" date="2022-06" db="EMBL/GenBank/DDBJ databases">
        <title>Aquibacillus sp. a new bacterium isolated from soil saline samples.</title>
        <authorList>
            <person name="Galisteo C."/>
            <person name="De La Haba R."/>
            <person name="Sanchez-Porro C."/>
            <person name="Ventosa A."/>
        </authorList>
    </citation>
    <scope>NUCLEOTIDE SEQUENCE</scope>
    <source>
        <strain evidence="10">JCM 12387</strain>
    </source>
</reference>
<dbReference type="GO" id="GO:0046983">
    <property type="term" value="F:protein dimerization activity"/>
    <property type="evidence" value="ECO:0007669"/>
    <property type="project" value="InterPro"/>
</dbReference>
<proteinExistence type="predicted"/>
<feature type="domain" description="Histidine kinase/HSP90-like ATPase" evidence="7">
    <location>
        <begin position="283"/>
        <end position="367"/>
    </location>
</feature>
<protein>
    <recommendedName>
        <fullName evidence="2">histidine kinase</fullName>
        <ecNumber evidence="2">2.7.13.3</ecNumber>
    </recommendedName>
</protein>
<dbReference type="EMBL" id="JAMQJZ010000023">
    <property type="protein sequence ID" value="MDC3422575.1"/>
    <property type="molecule type" value="Genomic_DNA"/>
</dbReference>
<keyword evidence="3" id="KW-0808">Transferase</keyword>
<feature type="domain" description="Signal transduction histidine kinase subgroup 3 dimerisation and phosphoacceptor" evidence="8">
    <location>
        <begin position="180"/>
        <end position="245"/>
    </location>
</feature>
<dbReference type="Gene3D" id="1.20.5.1930">
    <property type="match status" value="1"/>
</dbReference>
<comment type="catalytic activity">
    <reaction evidence="1">
        <text>ATP + protein L-histidine = ADP + protein N-phospho-L-histidine.</text>
        <dbReference type="EC" id="2.7.13.3"/>
    </reaction>
</comment>
<dbReference type="Gene3D" id="3.30.565.10">
    <property type="entry name" value="Histidine kinase-like ATPase, C-terminal domain"/>
    <property type="match status" value="1"/>
</dbReference>
<dbReference type="PANTHER" id="PTHR24421:SF63">
    <property type="entry name" value="SENSOR HISTIDINE KINASE DESK"/>
    <property type="match status" value="1"/>
</dbReference>
<dbReference type="Pfam" id="PF23540">
    <property type="entry name" value="DesK_N"/>
    <property type="match status" value="1"/>
</dbReference>
<dbReference type="AlphaFoldDB" id="A0A9X4ALL8"/>
<dbReference type="EC" id="2.7.13.3" evidence="2"/>
<comment type="caution">
    <text evidence="10">The sequence shown here is derived from an EMBL/GenBank/DDBJ whole genome shotgun (WGS) entry which is preliminary data.</text>
</comment>
<evidence type="ECO:0000259" key="7">
    <source>
        <dbReference type="Pfam" id="PF02518"/>
    </source>
</evidence>
<evidence type="ECO:0000256" key="1">
    <source>
        <dbReference type="ARBA" id="ARBA00000085"/>
    </source>
</evidence>
<evidence type="ECO:0000259" key="9">
    <source>
        <dbReference type="Pfam" id="PF23540"/>
    </source>
</evidence>
<dbReference type="Pfam" id="PF02518">
    <property type="entry name" value="HATPase_c"/>
    <property type="match status" value="1"/>
</dbReference>
<keyword evidence="5" id="KW-0902">Two-component regulatory system</keyword>
<evidence type="ECO:0000313" key="10">
    <source>
        <dbReference type="EMBL" id="MDC3422575.1"/>
    </source>
</evidence>
<evidence type="ECO:0000256" key="3">
    <source>
        <dbReference type="ARBA" id="ARBA00022679"/>
    </source>
</evidence>
<feature type="domain" description="DesK/YvfT N-terminal" evidence="9">
    <location>
        <begin position="2"/>
        <end position="151"/>
    </location>
</feature>
<evidence type="ECO:0000256" key="4">
    <source>
        <dbReference type="ARBA" id="ARBA00022777"/>
    </source>
</evidence>
<dbReference type="SUPFAM" id="SSF55874">
    <property type="entry name" value="ATPase domain of HSP90 chaperone/DNA topoisomerase II/histidine kinase"/>
    <property type="match status" value="1"/>
</dbReference>
<keyword evidence="11" id="KW-1185">Reference proteome</keyword>
<evidence type="ECO:0000259" key="8">
    <source>
        <dbReference type="Pfam" id="PF07730"/>
    </source>
</evidence>
<keyword evidence="6" id="KW-1133">Transmembrane helix</keyword>
<dbReference type="GO" id="GO:0016020">
    <property type="term" value="C:membrane"/>
    <property type="evidence" value="ECO:0007669"/>
    <property type="project" value="InterPro"/>
</dbReference>